<keyword evidence="11" id="KW-0121">Carboxypeptidase</keyword>
<evidence type="ECO:0000256" key="5">
    <source>
        <dbReference type="ARBA" id="ARBA00022571"/>
    </source>
</evidence>
<dbReference type="Gene3D" id="3.30.70.360">
    <property type="match status" value="1"/>
</dbReference>
<gene>
    <name evidence="11" type="ORF">NESM_000217200</name>
</gene>
<keyword evidence="4" id="KW-0963">Cytoplasm</keyword>
<dbReference type="GO" id="GO:0006526">
    <property type="term" value="P:L-arginine biosynthetic process"/>
    <property type="evidence" value="ECO:0007669"/>
    <property type="project" value="UniProtKB-KW"/>
</dbReference>
<evidence type="ECO:0000313" key="11">
    <source>
        <dbReference type="EMBL" id="KAK7201532.1"/>
    </source>
</evidence>
<dbReference type="InterPro" id="IPR001261">
    <property type="entry name" value="ArgE/DapE_CS"/>
</dbReference>
<dbReference type="Proteomes" id="UP001430356">
    <property type="component" value="Unassembled WGS sequence"/>
</dbReference>
<dbReference type="InterPro" id="IPR036264">
    <property type="entry name" value="Bact_exopeptidase_dim_dom"/>
</dbReference>
<dbReference type="Gene3D" id="3.40.630.10">
    <property type="entry name" value="Zn peptidases"/>
    <property type="match status" value="1"/>
</dbReference>
<dbReference type="CDD" id="cd03894">
    <property type="entry name" value="M20_ArgE"/>
    <property type="match status" value="1"/>
</dbReference>
<dbReference type="InterPro" id="IPR002933">
    <property type="entry name" value="Peptidase_M20"/>
</dbReference>
<evidence type="ECO:0000259" key="10">
    <source>
        <dbReference type="Pfam" id="PF07687"/>
    </source>
</evidence>
<dbReference type="AlphaFoldDB" id="A0AAW0F731"/>
<evidence type="ECO:0000256" key="4">
    <source>
        <dbReference type="ARBA" id="ARBA00022490"/>
    </source>
</evidence>
<sequence>MSDFPTTYTQWLAKLVSFNTVSTNSNLELLNYVKGYLKTFGIESTYIYNPTKTHANLFATLPASNGATQGGIVMSGHTDVVPVDGQKWDSDPFTLTERDGKLYGRGTADMKCFLAVCLTLTPTFMKMKRTKPVHFAFSFDEELGCMGIPYMTKWLKAQGFKADCCLVGDGAFEVGTGSKGLSSWRVIVHGKAIHSSMALMNTSCNAIEYAAQIIAKIRQIAVEVKKSTKHDPNYPCPFSCMSVGTIKGGNAVNTVPAECEFIFSIRVTENMLAKRVEAEVQQYISETILPAMREEYPEALVEMVPQWDVPAYNANEKHPFTKMVREMVNDFKIRKSPGGTESGFFEENLGIPTVIVGPGGENLHLANEYTELRLLETSAKFTEELVRRVAGETPVDFAKM</sequence>
<dbReference type="NCBIfam" id="NF005710">
    <property type="entry name" value="PRK07522.1"/>
    <property type="match status" value="1"/>
</dbReference>
<evidence type="ECO:0000256" key="8">
    <source>
        <dbReference type="ARBA" id="ARBA00022801"/>
    </source>
</evidence>
<dbReference type="PANTHER" id="PTHR43808:SF31">
    <property type="entry name" value="N-ACETYL-L-CITRULLINE DEACETYLASE"/>
    <property type="match status" value="1"/>
</dbReference>
<proteinExistence type="inferred from homology"/>
<evidence type="ECO:0000256" key="6">
    <source>
        <dbReference type="ARBA" id="ARBA00022605"/>
    </source>
</evidence>
<organism evidence="11 12">
    <name type="scientific">Novymonas esmeraldas</name>
    <dbReference type="NCBI Taxonomy" id="1808958"/>
    <lineage>
        <taxon>Eukaryota</taxon>
        <taxon>Discoba</taxon>
        <taxon>Euglenozoa</taxon>
        <taxon>Kinetoplastea</taxon>
        <taxon>Metakinetoplastina</taxon>
        <taxon>Trypanosomatida</taxon>
        <taxon>Trypanosomatidae</taxon>
        <taxon>Novymonas</taxon>
    </lineage>
</organism>
<keyword evidence="5" id="KW-0055">Arginine biosynthesis</keyword>
<keyword evidence="7" id="KW-0479">Metal-binding</keyword>
<protein>
    <submittedName>
        <fullName evidence="11">Glutamamyl carboxypeptidase</fullName>
    </submittedName>
</protein>
<dbReference type="GO" id="GO:0046872">
    <property type="term" value="F:metal ion binding"/>
    <property type="evidence" value="ECO:0007669"/>
    <property type="project" value="UniProtKB-KW"/>
</dbReference>
<keyword evidence="8" id="KW-0378">Hydrolase</keyword>
<feature type="domain" description="Peptidase M20 dimerisation" evidence="10">
    <location>
        <begin position="176"/>
        <end position="287"/>
    </location>
</feature>
<evidence type="ECO:0000256" key="2">
    <source>
        <dbReference type="ARBA" id="ARBA00004496"/>
    </source>
</evidence>
<keyword evidence="9" id="KW-0862">Zinc</keyword>
<evidence type="ECO:0000256" key="1">
    <source>
        <dbReference type="ARBA" id="ARBA00001947"/>
    </source>
</evidence>
<evidence type="ECO:0000256" key="9">
    <source>
        <dbReference type="ARBA" id="ARBA00022833"/>
    </source>
</evidence>
<keyword evidence="12" id="KW-1185">Reference proteome</keyword>
<comment type="similarity">
    <text evidence="3">Belongs to the peptidase M20A family.</text>
</comment>
<evidence type="ECO:0000256" key="3">
    <source>
        <dbReference type="ARBA" id="ARBA00006247"/>
    </source>
</evidence>
<accession>A0AAW0F731</accession>
<comment type="caution">
    <text evidence="11">The sequence shown here is derived from an EMBL/GenBank/DDBJ whole genome shotgun (WGS) entry which is preliminary data.</text>
</comment>
<keyword evidence="6" id="KW-0028">Amino-acid biosynthesis</keyword>
<comment type="cofactor">
    <cofactor evidence="1">
        <name>Zn(2+)</name>
        <dbReference type="ChEBI" id="CHEBI:29105"/>
    </cofactor>
</comment>
<keyword evidence="11" id="KW-0645">Protease</keyword>
<dbReference type="EMBL" id="JAECZO010000016">
    <property type="protein sequence ID" value="KAK7201532.1"/>
    <property type="molecule type" value="Genomic_DNA"/>
</dbReference>
<dbReference type="SUPFAM" id="SSF55031">
    <property type="entry name" value="Bacterial exopeptidase dimerisation domain"/>
    <property type="match status" value="1"/>
</dbReference>
<dbReference type="Pfam" id="PF01546">
    <property type="entry name" value="Peptidase_M20"/>
    <property type="match status" value="1"/>
</dbReference>
<dbReference type="GO" id="GO:0004180">
    <property type="term" value="F:carboxypeptidase activity"/>
    <property type="evidence" value="ECO:0007669"/>
    <property type="project" value="UniProtKB-KW"/>
</dbReference>
<dbReference type="InterPro" id="IPR011650">
    <property type="entry name" value="Peptidase_M20_dimer"/>
</dbReference>
<evidence type="ECO:0000256" key="7">
    <source>
        <dbReference type="ARBA" id="ARBA00022723"/>
    </source>
</evidence>
<comment type="subcellular location">
    <subcellularLocation>
        <location evidence="2">Cytoplasm</location>
    </subcellularLocation>
</comment>
<dbReference type="GO" id="GO:0005737">
    <property type="term" value="C:cytoplasm"/>
    <property type="evidence" value="ECO:0007669"/>
    <property type="project" value="UniProtKB-SubCell"/>
</dbReference>
<dbReference type="FunFam" id="3.30.70.360:FF:000003">
    <property type="entry name" value="Acetylornithine deacetylase"/>
    <property type="match status" value="1"/>
</dbReference>
<dbReference type="Pfam" id="PF07687">
    <property type="entry name" value="M20_dimer"/>
    <property type="match status" value="1"/>
</dbReference>
<dbReference type="GO" id="GO:0008777">
    <property type="term" value="F:acetylornithine deacetylase activity"/>
    <property type="evidence" value="ECO:0007669"/>
    <property type="project" value="TreeGrafter"/>
</dbReference>
<reference evidence="11 12" key="1">
    <citation type="journal article" date="2021" name="MBio">
        <title>A New Model Trypanosomatid, Novymonas esmeraldas: Genomic Perception of Its 'Candidatus Pandoraea novymonadis' Endosymbiont.</title>
        <authorList>
            <person name="Zakharova A."/>
            <person name="Saura A."/>
            <person name="Butenko A."/>
            <person name="Podesvova L."/>
            <person name="Warmusova S."/>
            <person name="Kostygov A.Y."/>
            <person name="Nenarokova A."/>
            <person name="Lukes J."/>
            <person name="Opperdoes F.R."/>
            <person name="Yurchenko V."/>
        </authorList>
    </citation>
    <scope>NUCLEOTIDE SEQUENCE [LARGE SCALE GENOMIC DNA]</scope>
    <source>
        <strain evidence="11 12">E262AT.01</strain>
    </source>
</reference>
<dbReference type="SUPFAM" id="SSF53187">
    <property type="entry name" value="Zn-dependent exopeptidases"/>
    <property type="match status" value="1"/>
</dbReference>
<evidence type="ECO:0000313" key="12">
    <source>
        <dbReference type="Proteomes" id="UP001430356"/>
    </source>
</evidence>
<dbReference type="InterPro" id="IPR050072">
    <property type="entry name" value="Peptidase_M20A"/>
</dbReference>
<dbReference type="PANTHER" id="PTHR43808">
    <property type="entry name" value="ACETYLORNITHINE DEACETYLASE"/>
    <property type="match status" value="1"/>
</dbReference>
<dbReference type="PROSITE" id="PS00759">
    <property type="entry name" value="ARGE_DAPE_CPG2_2"/>
    <property type="match status" value="1"/>
</dbReference>
<name>A0AAW0F731_9TRYP</name>